<keyword evidence="1" id="KW-0812">Transmembrane</keyword>
<name>A0A1A9UFP2_GLOAU</name>
<feature type="transmembrane region" description="Helical" evidence="1">
    <location>
        <begin position="93"/>
        <end position="116"/>
    </location>
</feature>
<evidence type="ECO:0000313" key="2">
    <source>
        <dbReference type="EnsemblMetazoa" id="GAUT003372-PA"/>
    </source>
</evidence>
<dbReference type="VEuPathDB" id="VectorBase:GAUT003372"/>
<sequence length="174" mass="20148">MALMQMLNPTTTAWRNNYVMYTLEVYIYLSFNVDILLHIYRRRRIIVINYATSSNNKTSCSRIKQISYNLLSQQIRNCLCDPKGITIIRLKASALQCIMCCVMFLRLGLLTLTIMFDAIFTIKSSELSCQPMDNRIGIVKEFTIIVIILLAYLLQHTRRTLRTTTATTNLFSNN</sequence>
<accession>A0A1A9UFP2</accession>
<feature type="transmembrane region" description="Helical" evidence="1">
    <location>
        <begin position="136"/>
        <end position="154"/>
    </location>
</feature>
<protein>
    <submittedName>
        <fullName evidence="2">Uncharacterized protein</fullName>
    </submittedName>
</protein>
<keyword evidence="1" id="KW-1133">Transmembrane helix</keyword>
<reference evidence="2" key="1">
    <citation type="submission" date="2020-05" db="UniProtKB">
        <authorList>
            <consortium name="EnsemblMetazoa"/>
        </authorList>
    </citation>
    <scope>IDENTIFICATION</scope>
    <source>
        <strain evidence="2">TTRI</strain>
    </source>
</reference>
<dbReference type="Proteomes" id="UP000078200">
    <property type="component" value="Unassembled WGS sequence"/>
</dbReference>
<keyword evidence="1" id="KW-0472">Membrane</keyword>
<feature type="transmembrane region" description="Helical" evidence="1">
    <location>
        <begin position="20"/>
        <end position="40"/>
    </location>
</feature>
<proteinExistence type="predicted"/>
<dbReference type="AlphaFoldDB" id="A0A1A9UFP2"/>
<organism evidence="2 3">
    <name type="scientific">Glossina austeni</name>
    <name type="common">Savannah tsetse fly</name>
    <dbReference type="NCBI Taxonomy" id="7395"/>
    <lineage>
        <taxon>Eukaryota</taxon>
        <taxon>Metazoa</taxon>
        <taxon>Ecdysozoa</taxon>
        <taxon>Arthropoda</taxon>
        <taxon>Hexapoda</taxon>
        <taxon>Insecta</taxon>
        <taxon>Pterygota</taxon>
        <taxon>Neoptera</taxon>
        <taxon>Endopterygota</taxon>
        <taxon>Diptera</taxon>
        <taxon>Brachycera</taxon>
        <taxon>Muscomorpha</taxon>
        <taxon>Hippoboscoidea</taxon>
        <taxon>Glossinidae</taxon>
        <taxon>Glossina</taxon>
    </lineage>
</organism>
<dbReference type="EnsemblMetazoa" id="GAUT003372-RA">
    <property type="protein sequence ID" value="GAUT003372-PA"/>
    <property type="gene ID" value="GAUT003372"/>
</dbReference>
<keyword evidence="3" id="KW-1185">Reference proteome</keyword>
<evidence type="ECO:0000313" key="3">
    <source>
        <dbReference type="Proteomes" id="UP000078200"/>
    </source>
</evidence>
<evidence type="ECO:0000256" key="1">
    <source>
        <dbReference type="SAM" id="Phobius"/>
    </source>
</evidence>